<dbReference type="SUPFAM" id="SSF56784">
    <property type="entry name" value="HAD-like"/>
    <property type="match status" value="1"/>
</dbReference>
<gene>
    <name evidence="1" type="ORF">JZO70_16125</name>
</gene>
<dbReference type="Gene3D" id="1.10.150.240">
    <property type="entry name" value="Putative phosphatase, domain 2"/>
    <property type="match status" value="1"/>
</dbReference>
<name>A0ABS3LDK2_9ENTE</name>
<dbReference type="SFLD" id="SFLDG01129">
    <property type="entry name" value="C1.5:_HAD__Beta-PGM__Phosphata"/>
    <property type="match status" value="1"/>
</dbReference>
<dbReference type="PANTHER" id="PTHR18901:SF38">
    <property type="entry name" value="PSEUDOURIDINE-5'-PHOSPHATASE"/>
    <property type="match status" value="1"/>
</dbReference>
<dbReference type="InterPro" id="IPR023214">
    <property type="entry name" value="HAD_sf"/>
</dbReference>
<dbReference type="SFLD" id="SFLDS00003">
    <property type="entry name" value="Haloacid_Dehalogenase"/>
    <property type="match status" value="1"/>
</dbReference>
<keyword evidence="2" id="KW-1185">Reference proteome</keyword>
<dbReference type="PRINTS" id="PR00413">
    <property type="entry name" value="HADHALOGNASE"/>
</dbReference>
<dbReference type="Gene3D" id="3.40.50.1000">
    <property type="entry name" value="HAD superfamily/HAD-like"/>
    <property type="match status" value="1"/>
</dbReference>
<sequence>MKEIKGVIFDMDGLLFDSEAIYYQAQQTAADNHGIPFDKDLYREYIGVADEEAWVSMHERFAEHGKETVQKFIDDSWKDAHQTFRSGEVDLKPGVRELLQFLDEQGIPKVVASSNVRPIIEILLEHAGIRDQFQVIVSAEDVTLAKPDPEIFNIAREHLGTAAEETLVLEDAQHGVMAAISAGIPVIMVPDMIQPTEELAKQTAAVLPNLFEVITYIQE</sequence>
<protein>
    <submittedName>
        <fullName evidence="1">HAD family phosphatase</fullName>
    </submittedName>
</protein>
<evidence type="ECO:0000313" key="2">
    <source>
        <dbReference type="Proteomes" id="UP000664601"/>
    </source>
</evidence>
<proteinExistence type="predicted"/>
<dbReference type="InterPro" id="IPR041492">
    <property type="entry name" value="HAD_2"/>
</dbReference>
<reference evidence="1 2" key="1">
    <citation type="submission" date="2021-03" db="EMBL/GenBank/DDBJ databases">
        <title>Enterococcal diversity collection.</title>
        <authorList>
            <person name="Gilmore M.S."/>
            <person name="Schwartzman J."/>
            <person name="Van Tyne D."/>
            <person name="Martin M."/>
            <person name="Earl A.M."/>
            <person name="Manson A.L."/>
            <person name="Straub T."/>
            <person name="Salamzade R."/>
            <person name="Saavedra J."/>
            <person name="Lebreton F."/>
            <person name="Prichula J."/>
            <person name="Schaufler K."/>
            <person name="Gaca A."/>
            <person name="Sgardioli B."/>
            <person name="Wagenaar J."/>
            <person name="Strong T."/>
        </authorList>
    </citation>
    <scope>NUCLEOTIDE SEQUENCE [LARGE SCALE GENOMIC DNA]</scope>
    <source>
        <strain evidence="1 2">669A</strain>
    </source>
</reference>
<dbReference type="InterPro" id="IPR006439">
    <property type="entry name" value="HAD-SF_hydro_IA"/>
</dbReference>
<accession>A0ABS3LDK2</accession>
<dbReference type="EMBL" id="JAFREM010000026">
    <property type="protein sequence ID" value="MBO1307705.1"/>
    <property type="molecule type" value="Genomic_DNA"/>
</dbReference>
<dbReference type="NCBIfam" id="TIGR01549">
    <property type="entry name" value="HAD-SF-IA-v1"/>
    <property type="match status" value="1"/>
</dbReference>
<dbReference type="CDD" id="cd07505">
    <property type="entry name" value="HAD_BPGM-like"/>
    <property type="match status" value="1"/>
</dbReference>
<organism evidence="1 2">
    <name type="scientific">Candidatus Enterococcus moelleringii</name>
    <dbReference type="NCBI Taxonomy" id="2815325"/>
    <lineage>
        <taxon>Bacteria</taxon>
        <taxon>Bacillati</taxon>
        <taxon>Bacillota</taxon>
        <taxon>Bacilli</taxon>
        <taxon>Lactobacillales</taxon>
        <taxon>Enterococcaceae</taxon>
        <taxon>Enterococcus</taxon>
    </lineage>
</organism>
<dbReference type="SFLD" id="SFLDG01135">
    <property type="entry name" value="C1.5.6:_HAD__Beta-PGM__Phospha"/>
    <property type="match status" value="1"/>
</dbReference>
<comment type="caution">
    <text evidence="1">The sequence shown here is derived from an EMBL/GenBank/DDBJ whole genome shotgun (WGS) entry which is preliminary data.</text>
</comment>
<dbReference type="Proteomes" id="UP000664601">
    <property type="component" value="Unassembled WGS sequence"/>
</dbReference>
<dbReference type="RefSeq" id="WP_207674703.1">
    <property type="nucleotide sequence ID" value="NZ_JAFREM010000026.1"/>
</dbReference>
<dbReference type="InterPro" id="IPR023198">
    <property type="entry name" value="PGP-like_dom2"/>
</dbReference>
<dbReference type="NCBIfam" id="TIGR01509">
    <property type="entry name" value="HAD-SF-IA-v3"/>
    <property type="match status" value="1"/>
</dbReference>
<dbReference type="Pfam" id="PF13419">
    <property type="entry name" value="HAD_2"/>
    <property type="match status" value="1"/>
</dbReference>
<dbReference type="PANTHER" id="PTHR18901">
    <property type="entry name" value="2-DEOXYGLUCOSE-6-PHOSPHATE PHOSPHATASE 2"/>
    <property type="match status" value="1"/>
</dbReference>
<dbReference type="InterPro" id="IPR036412">
    <property type="entry name" value="HAD-like_sf"/>
</dbReference>
<evidence type="ECO:0000313" key="1">
    <source>
        <dbReference type="EMBL" id="MBO1307705.1"/>
    </source>
</evidence>